<dbReference type="AlphaFoldDB" id="A0A3D9BLF0"/>
<dbReference type="OrthoDB" id="7872252at2"/>
<dbReference type="Proteomes" id="UP000257131">
    <property type="component" value="Unassembled WGS sequence"/>
</dbReference>
<dbReference type="EMBL" id="QOHR01000032">
    <property type="protein sequence ID" value="REC54359.1"/>
    <property type="molecule type" value="Genomic_DNA"/>
</dbReference>
<accession>A0A3D9BLF0</accession>
<reference evidence="1 2" key="1">
    <citation type="journal article" date="2017" name="Int. J. Syst. Evol. Microbiol.">
        <title>Rhodosalinus sediminis gen. nov., sp. nov., isolated from marine saltern.</title>
        <authorList>
            <person name="Guo L.Y."/>
            <person name="Ling S.K."/>
            <person name="Li C.M."/>
            <person name="Chen G.J."/>
            <person name="Du Z.J."/>
        </authorList>
    </citation>
    <scope>NUCLEOTIDE SEQUENCE [LARGE SCALE GENOMIC DNA]</scope>
    <source>
        <strain evidence="1 2">WDN1C137</strain>
    </source>
</reference>
<dbReference type="InterPro" id="IPR046734">
    <property type="entry name" value="DUF6626"/>
</dbReference>
<gene>
    <name evidence="1" type="ORF">DRV84_13965</name>
</gene>
<comment type="caution">
    <text evidence="1">The sequence shown here is derived from an EMBL/GenBank/DDBJ whole genome shotgun (WGS) entry which is preliminary data.</text>
</comment>
<proteinExistence type="predicted"/>
<keyword evidence="2" id="KW-1185">Reference proteome</keyword>
<protein>
    <submittedName>
        <fullName evidence="1">Uncharacterized protein</fullName>
    </submittedName>
</protein>
<organism evidence="1 2">
    <name type="scientific">Rhodosalinus sediminis</name>
    <dbReference type="NCBI Taxonomy" id="1940533"/>
    <lineage>
        <taxon>Bacteria</taxon>
        <taxon>Pseudomonadati</taxon>
        <taxon>Pseudomonadota</taxon>
        <taxon>Alphaproteobacteria</taxon>
        <taxon>Rhodobacterales</taxon>
        <taxon>Paracoccaceae</taxon>
        <taxon>Rhodosalinus</taxon>
    </lineage>
</organism>
<dbReference type="Pfam" id="PF20331">
    <property type="entry name" value="DUF6626"/>
    <property type="match status" value="1"/>
</dbReference>
<name>A0A3D9BLF0_9RHOB</name>
<evidence type="ECO:0000313" key="2">
    <source>
        <dbReference type="Proteomes" id="UP000257131"/>
    </source>
</evidence>
<sequence length="108" mass="12330">MTQQALEQVNFELKALDIVASNREFCESWLAKDPSYLRVLRFHKRTPSADALATCASKLGYYATHLAKSTRPENHSMADKFRELQGLCLAELDHLSRAKWMTAERMGL</sequence>
<dbReference type="RefSeq" id="WP_115981792.1">
    <property type="nucleotide sequence ID" value="NZ_QOHR01000032.1"/>
</dbReference>
<evidence type="ECO:0000313" key="1">
    <source>
        <dbReference type="EMBL" id="REC54359.1"/>
    </source>
</evidence>